<dbReference type="PANTHER" id="PTHR46018">
    <property type="entry name" value="ZINC PHOSPHODIESTERASE ELAC PROTEIN 1"/>
    <property type="match status" value="1"/>
</dbReference>
<dbReference type="EMBL" id="FQZB01000019">
    <property type="protein sequence ID" value="SHK53985.1"/>
    <property type="molecule type" value="Genomic_DNA"/>
</dbReference>
<reference evidence="9 10" key="1">
    <citation type="submission" date="2016-11" db="EMBL/GenBank/DDBJ databases">
        <authorList>
            <person name="Jaros S."/>
            <person name="Januszkiewicz K."/>
            <person name="Wedrychowicz H."/>
        </authorList>
    </citation>
    <scope>NUCLEOTIDE SEQUENCE [LARGE SCALE GENOMIC DNA]</scope>
    <source>
        <strain evidence="9 10">DSM 21758</strain>
    </source>
</reference>
<dbReference type="HAMAP" id="MF_01818">
    <property type="entry name" value="RNase_Z_BN"/>
    <property type="match status" value="1"/>
</dbReference>
<comment type="catalytic activity">
    <reaction evidence="8">
        <text>Endonucleolytic cleavage of RNA, removing extra 3' nucleotides from tRNA precursor, generating 3' termini of tRNAs. A 3'-hydroxy group is left at the tRNA terminus and a 5'-phosphoryl group is left at the trailer molecule.</text>
        <dbReference type="EC" id="3.1.26.11"/>
    </reaction>
</comment>
<keyword evidence="2 8" id="KW-0819">tRNA processing</keyword>
<evidence type="ECO:0000256" key="2">
    <source>
        <dbReference type="ARBA" id="ARBA00022694"/>
    </source>
</evidence>
<evidence type="ECO:0000313" key="10">
    <source>
        <dbReference type="Proteomes" id="UP000184310"/>
    </source>
</evidence>
<feature type="active site" description="Proton acceptor" evidence="8">
    <location>
        <position position="65"/>
    </location>
</feature>
<keyword evidence="3 8" id="KW-0540">Nuclease</keyword>
<dbReference type="Pfam" id="PF23023">
    <property type="entry name" value="Anti-Pycsar_Apyc1"/>
    <property type="match status" value="1"/>
</dbReference>
<evidence type="ECO:0000256" key="5">
    <source>
        <dbReference type="ARBA" id="ARBA00022759"/>
    </source>
</evidence>
<dbReference type="STRING" id="1121302.SAMN02745163_04004"/>
<keyword evidence="4 8" id="KW-0479">Metal-binding</keyword>
<gene>
    <name evidence="8" type="primary">rnz</name>
    <name evidence="9" type="ORF">SAMN02745163_04004</name>
</gene>
<comment type="similarity">
    <text evidence="8">Belongs to the RNase Z family.</text>
</comment>
<dbReference type="EC" id="3.1.26.11" evidence="8"/>
<protein>
    <recommendedName>
        <fullName evidence="8">Ribonuclease Z</fullName>
        <shortName evidence="8">RNase Z</shortName>
        <ecNumber evidence="8">3.1.26.11</ecNumber>
    </recommendedName>
    <alternativeName>
        <fullName evidence="8">tRNA 3 endonuclease</fullName>
    </alternativeName>
    <alternativeName>
        <fullName evidence="8">tRNase Z</fullName>
    </alternativeName>
</protein>
<dbReference type="InterPro" id="IPR013471">
    <property type="entry name" value="RNase_Z/BN"/>
</dbReference>
<accession>A0A1M6TAH1</accession>
<dbReference type="OrthoDB" id="9800940at2"/>
<sequence>MVDICLLGCGGGMPMHFRSLSASLINYKGRKILVDCGEGTQVSMRMVGWGFKTIDVICITHSHGDHTVGLPGLLATIGNSGRTEPLTIIGPKGIKRVVDGLRVIAEYLPYEVNVIENPKNLFLNIDKETLEIKENKGEINLSTLEVDHSSPCIGYSFYFNRERKFDVDKAIANSVPKKIWRYLQKGEDVEFEGTKYFCDMVLGESRRGIKLSLITDSRPTEESVNFIKDSDLFICEGTYGDDLDIEKAIKNKHMTFREAATLAKKGEVKKLLLTHFSPAMIEPNEYIDNAKSVFEQSFLGEDRLIENLKFI</sequence>
<proteinExistence type="inferred from homology"/>
<evidence type="ECO:0000256" key="7">
    <source>
        <dbReference type="ARBA" id="ARBA00022833"/>
    </source>
</evidence>
<organism evidence="9 10">
    <name type="scientific">Clostridium cavendishii DSM 21758</name>
    <dbReference type="NCBI Taxonomy" id="1121302"/>
    <lineage>
        <taxon>Bacteria</taxon>
        <taxon>Bacillati</taxon>
        <taxon>Bacillota</taxon>
        <taxon>Clostridia</taxon>
        <taxon>Eubacteriales</taxon>
        <taxon>Clostridiaceae</taxon>
        <taxon>Clostridium</taxon>
    </lineage>
</organism>
<feature type="binding site" evidence="8">
    <location>
        <position position="148"/>
    </location>
    <ligand>
        <name>Zn(2+)</name>
        <dbReference type="ChEBI" id="CHEBI:29105"/>
        <label>1</label>
        <note>catalytic</note>
    </ligand>
</feature>
<dbReference type="PANTHER" id="PTHR46018:SF2">
    <property type="entry name" value="ZINC PHOSPHODIESTERASE ELAC PROTEIN 1"/>
    <property type="match status" value="1"/>
</dbReference>
<feature type="binding site" evidence="8">
    <location>
        <position position="65"/>
    </location>
    <ligand>
        <name>Zn(2+)</name>
        <dbReference type="ChEBI" id="CHEBI:29105"/>
        <label>2</label>
        <note>catalytic</note>
    </ligand>
</feature>
<evidence type="ECO:0000256" key="1">
    <source>
        <dbReference type="ARBA" id="ARBA00011738"/>
    </source>
</evidence>
<feature type="binding site" evidence="8">
    <location>
        <position position="61"/>
    </location>
    <ligand>
        <name>Zn(2+)</name>
        <dbReference type="ChEBI" id="CHEBI:29105"/>
        <label>1</label>
        <note>catalytic</note>
    </ligand>
</feature>
<keyword evidence="6 8" id="KW-0378">Hydrolase</keyword>
<dbReference type="GO" id="GO:0042781">
    <property type="term" value="F:3'-tRNA processing endoribonuclease activity"/>
    <property type="evidence" value="ECO:0007669"/>
    <property type="project" value="UniProtKB-UniRule"/>
</dbReference>
<keyword evidence="5 8" id="KW-0255">Endonuclease</keyword>
<dbReference type="CDD" id="cd07717">
    <property type="entry name" value="RNaseZ_ZiPD-like_MBL-fold"/>
    <property type="match status" value="1"/>
</dbReference>
<dbReference type="NCBIfam" id="NF000801">
    <property type="entry name" value="PRK00055.1-3"/>
    <property type="match status" value="1"/>
</dbReference>
<dbReference type="Proteomes" id="UP000184310">
    <property type="component" value="Unassembled WGS sequence"/>
</dbReference>
<evidence type="ECO:0000256" key="3">
    <source>
        <dbReference type="ARBA" id="ARBA00022722"/>
    </source>
</evidence>
<comment type="cofactor">
    <cofactor evidence="8">
        <name>Zn(2+)</name>
        <dbReference type="ChEBI" id="CHEBI:29105"/>
    </cofactor>
    <text evidence="8">Binds 2 Zn(2+) ions.</text>
</comment>
<dbReference type="NCBIfam" id="TIGR02651">
    <property type="entry name" value="RNase_Z"/>
    <property type="match status" value="1"/>
</dbReference>
<feature type="binding site" evidence="8">
    <location>
        <position position="66"/>
    </location>
    <ligand>
        <name>Zn(2+)</name>
        <dbReference type="ChEBI" id="CHEBI:29105"/>
        <label>2</label>
        <note>catalytic</note>
    </ligand>
</feature>
<feature type="binding site" evidence="8">
    <location>
        <position position="216"/>
    </location>
    <ligand>
        <name>Zn(2+)</name>
        <dbReference type="ChEBI" id="CHEBI:29105"/>
        <label>2</label>
        <note>catalytic</note>
    </ligand>
</feature>
<keyword evidence="10" id="KW-1185">Reference proteome</keyword>
<dbReference type="Gene3D" id="3.60.15.10">
    <property type="entry name" value="Ribonuclease Z/Hydroxyacylglutathione hydrolase-like"/>
    <property type="match status" value="1"/>
</dbReference>
<comment type="function">
    <text evidence="8">Zinc phosphodiesterase, which displays some tRNA 3'-processing endonuclease activity. Probably involved in tRNA maturation, by removing a 3'-trailer from precursor tRNA.</text>
</comment>
<dbReference type="AlphaFoldDB" id="A0A1M6TAH1"/>
<comment type="subunit">
    <text evidence="1 8">Homodimer.</text>
</comment>
<feature type="binding site" evidence="8">
    <location>
        <position position="216"/>
    </location>
    <ligand>
        <name>Zn(2+)</name>
        <dbReference type="ChEBI" id="CHEBI:29105"/>
        <label>1</label>
        <note>catalytic</note>
    </ligand>
</feature>
<name>A0A1M6TAH1_9CLOT</name>
<feature type="binding site" evidence="8">
    <location>
        <position position="63"/>
    </location>
    <ligand>
        <name>Zn(2+)</name>
        <dbReference type="ChEBI" id="CHEBI:29105"/>
        <label>1</label>
        <note>catalytic</note>
    </ligand>
</feature>
<keyword evidence="7 8" id="KW-0862">Zinc</keyword>
<dbReference type="RefSeq" id="WP_072992354.1">
    <property type="nucleotide sequence ID" value="NZ_FQZB01000019.1"/>
</dbReference>
<dbReference type="GO" id="GO:0008270">
    <property type="term" value="F:zinc ion binding"/>
    <property type="evidence" value="ECO:0007669"/>
    <property type="project" value="UniProtKB-UniRule"/>
</dbReference>
<feature type="binding site" evidence="8">
    <location>
        <position position="275"/>
    </location>
    <ligand>
        <name>Zn(2+)</name>
        <dbReference type="ChEBI" id="CHEBI:29105"/>
        <label>2</label>
        <note>catalytic</note>
    </ligand>
</feature>
<evidence type="ECO:0000256" key="4">
    <source>
        <dbReference type="ARBA" id="ARBA00022723"/>
    </source>
</evidence>
<evidence type="ECO:0000256" key="6">
    <source>
        <dbReference type="ARBA" id="ARBA00022801"/>
    </source>
</evidence>
<evidence type="ECO:0000313" key="9">
    <source>
        <dbReference type="EMBL" id="SHK53985.1"/>
    </source>
</evidence>
<dbReference type="InterPro" id="IPR036866">
    <property type="entry name" value="RibonucZ/Hydroxyglut_hydro"/>
</dbReference>
<evidence type="ECO:0000256" key="8">
    <source>
        <dbReference type="HAMAP-Rule" id="MF_01818"/>
    </source>
</evidence>
<dbReference type="SUPFAM" id="SSF56281">
    <property type="entry name" value="Metallo-hydrolase/oxidoreductase"/>
    <property type="match status" value="1"/>
</dbReference>